<feature type="transmembrane region" description="Helical" evidence="1">
    <location>
        <begin position="21"/>
        <end position="43"/>
    </location>
</feature>
<evidence type="ECO:0008006" key="4">
    <source>
        <dbReference type="Google" id="ProtNLM"/>
    </source>
</evidence>
<dbReference type="AlphaFoldDB" id="A0A4Q9H2X9"/>
<evidence type="ECO:0000256" key="1">
    <source>
        <dbReference type="SAM" id="Phobius"/>
    </source>
</evidence>
<dbReference type="OrthoDB" id="5767052at2"/>
<keyword evidence="1" id="KW-0472">Membrane</keyword>
<evidence type="ECO:0000313" key="3">
    <source>
        <dbReference type="Proteomes" id="UP000292120"/>
    </source>
</evidence>
<dbReference type="Pfam" id="PF19795">
    <property type="entry name" value="DUF6279"/>
    <property type="match status" value="1"/>
</dbReference>
<sequence length="303" mass="34331">MREPSSDLLLTPSNPALRRRGRVVAAVSVAVLLTACNLLQTVYNQAPRYVQWRTNVAHHFTDDQYELAQGAIRRWFQWQRAEQMPQVAELLRLAALDVKGPITPALACERREAYLQVAKAAVAEAAPLAGAVMVQLGPRQRQRVAEFFDDTNDEFRDRYIDPDPQKQAQLAVKFMEKWGSLVYGDFTEPQRTQWAREVQALPFNASTILQEFQRFQRGYQQLLKDVPEQKLSPAQAGARLQALVLDGIDPQEPLRKAQMQRWVQAGCGFAASLQNQTTAAQRERASRQLFGWQADVVEIASSR</sequence>
<keyword evidence="1" id="KW-1133">Transmembrane helix</keyword>
<proteinExistence type="predicted"/>
<dbReference type="EMBL" id="SIXI01000004">
    <property type="protein sequence ID" value="TBO30258.1"/>
    <property type="molecule type" value="Genomic_DNA"/>
</dbReference>
<dbReference type="Proteomes" id="UP000292120">
    <property type="component" value="Unassembled WGS sequence"/>
</dbReference>
<gene>
    <name evidence="2" type="ORF">EYS42_11230</name>
</gene>
<comment type="caution">
    <text evidence="2">The sequence shown here is derived from an EMBL/GenBank/DDBJ whole genome shotgun (WGS) entry which is preliminary data.</text>
</comment>
<protein>
    <recommendedName>
        <fullName evidence="4">Lipoprotein</fullName>
    </recommendedName>
</protein>
<reference evidence="2 3" key="1">
    <citation type="submission" date="2019-02" db="EMBL/GenBank/DDBJ databases">
        <title>Aquabacterium sp. strain KMB7.</title>
        <authorList>
            <person name="Chen W.-M."/>
        </authorList>
    </citation>
    <scope>NUCLEOTIDE SEQUENCE [LARGE SCALE GENOMIC DNA]</scope>
    <source>
        <strain evidence="2 3">KMB7</strain>
    </source>
</reference>
<keyword evidence="3" id="KW-1185">Reference proteome</keyword>
<name>A0A4Q9H2X9_9BURK</name>
<evidence type="ECO:0000313" key="2">
    <source>
        <dbReference type="EMBL" id="TBO30258.1"/>
    </source>
</evidence>
<dbReference type="RefSeq" id="WP_130968250.1">
    <property type="nucleotide sequence ID" value="NZ_SIXI01000004.1"/>
</dbReference>
<organism evidence="2 3">
    <name type="scientific">Aquabacterium lacunae</name>
    <dbReference type="NCBI Taxonomy" id="2528630"/>
    <lineage>
        <taxon>Bacteria</taxon>
        <taxon>Pseudomonadati</taxon>
        <taxon>Pseudomonadota</taxon>
        <taxon>Betaproteobacteria</taxon>
        <taxon>Burkholderiales</taxon>
        <taxon>Aquabacterium</taxon>
    </lineage>
</organism>
<keyword evidence="1" id="KW-0812">Transmembrane</keyword>
<accession>A0A4Q9H2X9</accession>